<keyword evidence="17" id="KW-1185">Reference proteome</keyword>
<evidence type="ECO:0000313" key="17">
    <source>
        <dbReference type="Proteomes" id="UP000037460"/>
    </source>
</evidence>
<dbReference type="SUPFAM" id="SSF74650">
    <property type="entry name" value="Galactose mutarotase-like"/>
    <property type="match status" value="1"/>
</dbReference>
<dbReference type="InterPro" id="IPR013780">
    <property type="entry name" value="Glyco_hydro_b"/>
</dbReference>
<evidence type="ECO:0000256" key="1">
    <source>
        <dbReference type="ARBA" id="ARBA00004240"/>
    </source>
</evidence>
<dbReference type="Proteomes" id="UP000037460">
    <property type="component" value="Unassembled WGS sequence"/>
</dbReference>
<dbReference type="SUPFAM" id="SSF51011">
    <property type="entry name" value="Glycosyl hydrolase domain"/>
    <property type="match status" value="1"/>
</dbReference>
<keyword evidence="6" id="KW-0256">Endoplasmic reticulum</keyword>
<dbReference type="InterPro" id="IPR017853">
    <property type="entry name" value="GH"/>
</dbReference>
<dbReference type="OrthoDB" id="3237269at2759"/>
<reference evidence="17" key="1">
    <citation type="journal article" date="2015" name="PLoS Genet.">
        <title>Genome Sequence and Transcriptome Analyses of Chrysochromulina tobin: Metabolic Tools for Enhanced Algal Fitness in the Prominent Order Prymnesiales (Haptophyceae).</title>
        <authorList>
            <person name="Hovde B.T."/>
            <person name="Deodato C.R."/>
            <person name="Hunsperger H.M."/>
            <person name="Ryken S.A."/>
            <person name="Yost W."/>
            <person name="Jha R.K."/>
            <person name="Patterson J."/>
            <person name="Monnat R.J. Jr."/>
            <person name="Barlow S.B."/>
            <person name="Starkenburg S.R."/>
            <person name="Cattolico R.A."/>
        </authorList>
    </citation>
    <scope>NUCLEOTIDE SEQUENCE</scope>
    <source>
        <strain evidence="17">CCMP291</strain>
    </source>
</reference>
<dbReference type="GO" id="GO:0006491">
    <property type="term" value="P:N-glycan processing"/>
    <property type="evidence" value="ECO:0007669"/>
    <property type="project" value="TreeGrafter"/>
</dbReference>
<dbReference type="InterPro" id="IPR025887">
    <property type="entry name" value="Glyco_hydro_31_N_dom"/>
</dbReference>
<dbReference type="InterPro" id="IPR033403">
    <property type="entry name" value="DUF5110"/>
</dbReference>
<organism evidence="16 17">
    <name type="scientific">Chrysochromulina tobinii</name>
    <dbReference type="NCBI Taxonomy" id="1460289"/>
    <lineage>
        <taxon>Eukaryota</taxon>
        <taxon>Haptista</taxon>
        <taxon>Haptophyta</taxon>
        <taxon>Prymnesiophyceae</taxon>
        <taxon>Prymnesiales</taxon>
        <taxon>Chrysochromulinaceae</taxon>
        <taxon>Chrysochromulina</taxon>
    </lineage>
</organism>
<dbReference type="EMBL" id="JWZX01002134">
    <property type="protein sequence ID" value="KOO30887.1"/>
    <property type="molecule type" value="Genomic_DNA"/>
</dbReference>
<dbReference type="GO" id="GO:0090599">
    <property type="term" value="F:alpha-glucosidase activity"/>
    <property type="evidence" value="ECO:0007669"/>
    <property type="project" value="TreeGrafter"/>
</dbReference>
<dbReference type="GO" id="GO:0030246">
    <property type="term" value="F:carbohydrate binding"/>
    <property type="evidence" value="ECO:0007669"/>
    <property type="project" value="InterPro"/>
</dbReference>
<evidence type="ECO:0000256" key="4">
    <source>
        <dbReference type="ARBA" id="ARBA00022729"/>
    </source>
</evidence>
<feature type="chain" id="PRO_5005602166" description="Glucosidase II subunit alpha" evidence="11">
    <location>
        <begin position="22"/>
        <end position="1004"/>
    </location>
</feature>
<evidence type="ECO:0000256" key="3">
    <source>
        <dbReference type="ARBA" id="ARBA00007806"/>
    </source>
</evidence>
<dbReference type="InterPro" id="IPR048395">
    <property type="entry name" value="Glyco_hydro_31_C"/>
</dbReference>
<dbReference type="InterPro" id="IPR011013">
    <property type="entry name" value="Gal_mutarotase_sf_dom"/>
</dbReference>
<accession>A0A0M0JX43</accession>
<dbReference type="Gene3D" id="2.60.40.1760">
    <property type="entry name" value="glycosyl hydrolase (family 31)"/>
    <property type="match status" value="1"/>
</dbReference>
<dbReference type="Pfam" id="PF21365">
    <property type="entry name" value="Glyco_hydro_31_3rd"/>
    <property type="match status" value="1"/>
</dbReference>
<protein>
    <recommendedName>
        <fullName evidence="9">Glucosidase II subunit alpha</fullName>
    </recommendedName>
</protein>
<dbReference type="GO" id="GO:0005783">
    <property type="term" value="C:endoplasmic reticulum"/>
    <property type="evidence" value="ECO:0007669"/>
    <property type="project" value="UniProtKB-SubCell"/>
</dbReference>
<feature type="domain" description="Glycoside hydrolase family 31 N-terminal" evidence="13">
    <location>
        <begin position="80"/>
        <end position="364"/>
    </location>
</feature>
<proteinExistence type="inferred from homology"/>
<evidence type="ECO:0000259" key="12">
    <source>
        <dbReference type="Pfam" id="PF01055"/>
    </source>
</evidence>
<dbReference type="SUPFAM" id="SSF51445">
    <property type="entry name" value="(Trans)glycosidases"/>
    <property type="match status" value="1"/>
</dbReference>
<comment type="caution">
    <text evidence="16">The sequence shown here is derived from an EMBL/GenBank/DDBJ whole genome shotgun (WGS) entry which is preliminary data.</text>
</comment>
<dbReference type="CDD" id="cd14752">
    <property type="entry name" value="GH31_N"/>
    <property type="match status" value="1"/>
</dbReference>
<dbReference type="InterPro" id="IPR000322">
    <property type="entry name" value="Glyco_hydro_31_TIM"/>
</dbReference>
<feature type="domain" description="Glycoside hydrolase family 31 TIM barrel" evidence="12">
    <location>
        <begin position="423"/>
        <end position="766"/>
    </location>
</feature>
<name>A0A0M0JX43_9EUKA</name>
<comment type="similarity">
    <text evidence="3 10">Belongs to the glycosyl hydrolase 31 family.</text>
</comment>
<dbReference type="FunFam" id="2.60.40.1180:FF:000023">
    <property type="entry name" value="neutral alpha-glucosidase AB isoform X2"/>
    <property type="match status" value="1"/>
</dbReference>
<evidence type="ECO:0000259" key="13">
    <source>
        <dbReference type="Pfam" id="PF13802"/>
    </source>
</evidence>
<comment type="pathway">
    <text evidence="2">Glycan metabolism; N-glycan metabolism.</text>
</comment>
<evidence type="ECO:0000256" key="10">
    <source>
        <dbReference type="RuleBase" id="RU361185"/>
    </source>
</evidence>
<evidence type="ECO:0000313" key="16">
    <source>
        <dbReference type="EMBL" id="KOO30887.1"/>
    </source>
</evidence>
<evidence type="ECO:0000256" key="7">
    <source>
        <dbReference type="ARBA" id="ARBA00023180"/>
    </source>
</evidence>
<dbReference type="PANTHER" id="PTHR22762">
    <property type="entry name" value="ALPHA-GLUCOSIDASE"/>
    <property type="match status" value="1"/>
</dbReference>
<evidence type="ECO:0000256" key="8">
    <source>
        <dbReference type="ARBA" id="ARBA00023295"/>
    </source>
</evidence>
<evidence type="ECO:0000256" key="11">
    <source>
        <dbReference type="SAM" id="SignalP"/>
    </source>
</evidence>
<keyword evidence="5 10" id="KW-0378">Hydrolase</keyword>
<dbReference type="CDD" id="cd06603">
    <property type="entry name" value="GH31_GANC_GANAB_alpha"/>
    <property type="match status" value="1"/>
</dbReference>
<feature type="signal peptide" evidence="11">
    <location>
        <begin position="1"/>
        <end position="21"/>
    </location>
</feature>
<evidence type="ECO:0000259" key="15">
    <source>
        <dbReference type="Pfam" id="PF21365"/>
    </source>
</evidence>
<dbReference type="PANTHER" id="PTHR22762:SF54">
    <property type="entry name" value="BCDNA.GH04962"/>
    <property type="match status" value="1"/>
</dbReference>
<dbReference type="Gene3D" id="3.20.20.80">
    <property type="entry name" value="Glycosidases"/>
    <property type="match status" value="1"/>
</dbReference>
<dbReference type="Pfam" id="PF01055">
    <property type="entry name" value="Glyco_hydro_31_2nd"/>
    <property type="match status" value="1"/>
</dbReference>
<evidence type="ECO:0000259" key="14">
    <source>
        <dbReference type="Pfam" id="PF17137"/>
    </source>
</evidence>
<keyword evidence="8 10" id="KW-0326">Glycosidase</keyword>
<feature type="domain" description="DUF5110" evidence="14">
    <location>
        <begin position="882"/>
        <end position="926"/>
    </location>
</feature>
<evidence type="ECO:0000256" key="2">
    <source>
        <dbReference type="ARBA" id="ARBA00004833"/>
    </source>
</evidence>
<evidence type="ECO:0000256" key="5">
    <source>
        <dbReference type="ARBA" id="ARBA00022801"/>
    </source>
</evidence>
<comment type="subcellular location">
    <subcellularLocation>
        <location evidence="1">Endoplasmic reticulum</location>
    </subcellularLocation>
</comment>
<sequence length="1004" mass="110784">MALSTFLGLTTLFASLHVGSAVDHSKFRTCAKTGFCRRRRNPEKHHGYVVAPTSLSLSPAGTVTGTLHGGEFGVSLTLTLQAYASGASRLRITETNPLHGPRWEPNDILEPELLTTPLRSVGLAELEGHPLQAAAAAKEVAVYAYAHEVSNTASPSAAAAEDALIAIQLHPFKATLYRGATAALTLNPGGRLYFEHHRKRDDAAVPITSVDSDVHGGKTIVDFHEDGLAVYSDGTKQKRAEDAPAADAGAMAAAARADDLWEEQIGSHRDSKPFGPASVGMDVTYEGATHVYGLAEHAAPLNLPSTTGPGARYADPYRMYTLDVYDYELDSPMALYGGVPLLLAHSPNMTVGTLWFNPTETFIDISRRDAEQSLLSSLTAKSAPRPSTSAYWMSESGVIDVFMLPGPSPQRIFSQYAALTGSTPLPPRFALGYHQCRWNYNDEEDVRYVHGKFEELDLPFDVLWLDIEHTDGKRYFTWDQYKFANPKEMQQQLSATGRKMVTIVDPHIKKDMGYSVYKEAHEKGYFINKADGQELDGWCWPGSSAYVDFTSEKVRDWWASRFAYDKYEGSTPTLYTWNDMNEPSVFNGPEVSMNKDAKSIAGIEHREWHNLYGMYMHQATALGLLRRNPGEDSRPFVLSRSFYAGSQRWGAIWTGDNACKWSHLEAAAPMLLSLGLCGITFSGADVGGFLGKGSHTDGAGRAGWDDPDAELFTRWFAAGAYQPFFRGHAHEKSGRREPWTFDDETTVRLRAFAMQRYQLLAYWYTLFFLAETTGMPTMRPLWVSFPTDEQTFDNGKQWMAGGDLMVAPVTTQGATWVNVYFPGSVGQLWYDVVSGRRHAAPSEARIDAPIDAIPVFQRGGSIVPRQMRLRRSSVAMADDPFTLVVAPTSGGSASGRLYLDSGDGYSYRKGAYAYWKFELSEGKLTARPLHTSDTYSPSNVLERLELLNTAPPESITLSTTDGATRDLTFTHVAATNRLVVRKPDVPVASGWSITIKYANDSDRS</sequence>
<evidence type="ECO:0000256" key="6">
    <source>
        <dbReference type="ARBA" id="ARBA00022824"/>
    </source>
</evidence>
<dbReference type="AlphaFoldDB" id="A0A0M0JX43"/>
<dbReference type="Pfam" id="PF17137">
    <property type="entry name" value="DUF5110"/>
    <property type="match status" value="1"/>
</dbReference>
<keyword evidence="7" id="KW-0325">Glycoprotein</keyword>
<evidence type="ECO:0000256" key="9">
    <source>
        <dbReference type="ARBA" id="ARBA00042895"/>
    </source>
</evidence>
<dbReference type="GO" id="GO:0005975">
    <property type="term" value="P:carbohydrate metabolic process"/>
    <property type="evidence" value="ECO:0007669"/>
    <property type="project" value="InterPro"/>
</dbReference>
<keyword evidence="4 11" id="KW-0732">Signal</keyword>
<feature type="domain" description="Glycosyl hydrolase family 31 C-terminal" evidence="15">
    <location>
        <begin position="774"/>
        <end position="863"/>
    </location>
</feature>
<gene>
    <name evidence="16" type="ORF">Ctob_014031</name>
</gene>
<dbReference type="Pfam" id="PF13802">
    <property type="entry name" value="Gal_mutarotas_2"/>
    <property type="match status" value="1"/>
</dbReference>
<dbReference type="Gene3D" id="2.60.40.1180">
    <property type="entry name" value="Golgi alpha-mannosidase II"/>
    <property type="match status" value="2"/>
</dbReference>
<dbReference type="FunFam" id="3.20.20.80:FF:000039">
    <property type="entry name" value="Glucosidase, alpha neutral C"/>
    <property type="match status" value="1"/>
</dbReference>